<sequence length="366" mass="40850">MDNNENNINNENLVEENTSANETNGVDENGGYVSQFGELTNADGEPLQTTVQVEEPKKKFFLFKYIHPSIFIAICVFLVALIAFGVYWIFGSKTITGTWMREVENNSSASSTADEVEKIAVYYTFEKADSNGKGTYYMNVQGEQSKGEYKLSTSGDKKKITIGNSELTYEVTGVKLFGNATLKLTQDAYTDQTTGQKVESQTIEMNQDKNPGYDEMSMKDYKTDKDLIGKWNTEYKISYYYGMYQLDCDIEIKDNGIMTVHASNSDIGMDSTYYYAYSAENGKLTFKGVTDKDKNKATLEYKLKDGILTIVDKDNKTMFSESILGSAQFYKDGEKKPEGITTVTTTTAPSTEAATQATTQTTTKAK</sequence>
<organism evidence="3 5">
    <name type="scientific">Ruminococcus bovis</name>
    <dbReference type="NCBI Taxonomy" id="2564099"/>
    <lineage>
        <taxon>Bacteria</taxon>
        <taxon>Bacillati</taxon>
        <taxon>Bacillota</taxon>
        <taxon>Clostridia</taxon>
        <taxon>Eubacteriales</taxon>
        <taxon>Oscillospiraceae</taxon>
        <taxon>Ruminococcus</taxon>
    </lineage>
</organism>
<keyword evidence="5" id="KW-1185">Reference proteome</keyword>
<evidence type="ECO:0000256" key="1">
    <source>
        <dbReference type="SAM" id="MobiDB-lite"/>
    </source>
</evidence>
<dbReference type="RefSeq" id="WP_138155963.1">
    <property type="nucleotide sequence ID" value="NZ_CP039381.1"/>
</dbReference>
<gene>
    <name evidence="3" type="ORF">E5Z56_00045</name>
    <name evidence="4" type="ORF">E5Z56_11525</name>
</gene>
<accession>A0A4P8XU41</accession>
<protein>
    <recommendedName>
        <fullName evidence="6">DUF5640 domain-containing protein</fullName>
    </recommendedName>
</protein>
<keyword evidence="2" id="KW-0472">Membrane</keyword>
<dbReference type="EMBL" id="CP039381">
    <property type="protein sequence ID" value="QCT07944.1"/>
    <property type="molecule type" value="Genomic_DNA"/>
</dbReference>
<keyword evidence="2" id="KW-0812">Transmembrane</keyword>
<feature type="transmembrane region" description="Helical" evidence="2">
    <location>
        <begin position="65"/>
        <end position="90"/>
    </location>
</feature>
<feature type="region of interest" description="Disordered" evidence="1">
    <location>
        <begin position="340"/>
        <end position="366"/>
    </location>
</feature>
<keyword evidence="2" id="KW-1133">Transmembrane helix</keyword>
<evidence type="ECO:0008006" key="6">
    <source>
        <dbReference type="Google" id="ProtNLM"/>
    </source>
</evidence>
<dbReference type="KEGG" id="ruj:E5Z56_11525"/>
<name>A0A4P8XU41_9FIRM</name>
<evidence type="ECO:0000313" key="4">
    <source>
        <dbReference type="EMBL" id="QCT07944.1"/>
    </source>
</evidence>
<evidence type="ECO:0000313" key="3">
    <source>
        <dbReference type="EMBL" id="QCT05854.1"/>
    </source>
</evidence>
<evidence type="ECO:0000256" key="2">
    <source>
        <dbReference type="SAM" id="Phobius"/>
    </source>
</evidence>
<evidence type="ECO:0000313" key="5">
    <source>
        <dbReference type="Proteomes" id="UP000301475"/>
    </source>
</evidence>
<feature type="compositionally biased region" description="Low complexity" evidence="1">
    <location>
        <begin position="341"/>
        <end position="366"/>
    </location>
</feature>
<dbReference type="AlphaFoldDB" id="A0A4P8XU41"/>
<dbReference type="KEGG" id="ruj:E5Z56_00045"/>
<dbReference type="Proteomes" id="UP000301475">
    <property type="component" value="Chromosome"/>
</dbReference>
<dbReference type="EMBL" id="CP039381">
    <property type="protein sequence ID" value="QCT05854.1"/>
    <property type="molecule type" value="Genomic_DNA"/>
</dbReference>
<proteinExistence type="predicted"/>
<reference evidence="3 5" key="1">
    <citation type="submission" date="2019-04" db="EMBL/GenBank/DDBJ databases">
        <authorList>
            <person name="Embree M."/>
            <person name="Gaffney J.R."/>
        </authorList>
    </citation>
    <scope>NUCLEOTIDE SEQUENCE [LARGE SCALE GENOMIC DNA]</scope>
    <source>
        <strain evidence="3 5">JE7A12</strain>
    </source>
</reference>